<organism evidence="1 2">
    <name type="scientific">Arctium lappa</name>
    <name type="common">Greater burdock</name>
    <name type="synonym">Lappa major</name>
    <dbReference type="NCBI Taxonomy" id="4217"/>
    <lineage>
        <taxon>Eukaryota</taxon>
        <taxon>Viridiplantae</taxon>
        <taxon>Streptophyta</taxon>
        <taxon>Embryophyta</taxon>
        <taxon>Tracheophyta</taxon>
        <taxon>Spermatophyta</taxon>
        <taxon>Magnoliopsida</taxon>
        <taxon>eudicotyledons</taxon>
        <taxon>Gunneridae</taxon>
        <taxon>Pentapetalae</taxon>
        <taxon>asterids</taxon>
        <taxon>campanulids</taxon>
        <taxon>Asterales</taxon>
        <taxon>Asteraceae</taxon>
        <taxon>Carduoideae</taxon>
        <taxon>Cardueae</taxon>
        <taxon>Arctiinae</taxon>
        <taxon>Arctium</taxon>
    </lineage>
</organism>
<accession>A0ACB9EKN9</accession>
<name>A0ACB9EKN9_ARCLA</name>
<evidence type="ECO:0000313" key="2">
    <source>
        <dbReference type="Proteomes" id="UP001055879"/>
    </source>
</evidence>
<dbReference type="EMBL" id="CM042048">
    <property type="protein sequence ID" value="KAI3759494.1"/>
    <property type="molecule type" value="Genomic_DNA"/>
</dbReference>
<proteinExistence type="predicted"/>
<reference evidence="2" key="1">
    <citation type="journal article" date="2022" name="Mol. Ecol. Resour.">
        <title>The genomes of chicory, endive, great burdock and yacon provide insights into Asteraceae palaeo-polyploidization history and plant inulin production.</title>
        <authorList>
            <person name="Fan W."/>
            <person name="Wang S."/>
            <person name="Wang H."/>
            <person name="Wang A."/>
            <person name="Jiang F."/>
            <person name="Liu H."/>
            <person name="Zhao H."/>
            <person name="Xu D."/>
            <person name="Zhang Y."/>
        </authorList>
    </citation>
    <scope>NUCLEOTIDE SEQUENCE [LARGE SCALE GENOMIC DNA]</scope>
    <source>
        <strain evidence="2">cv. Niubang</strain>
    </source>
</reference>
<evidence type="ECO:0000313" key="1">
    <source>
        <dbReference type="EMBL" id="KAI3759494.1"/>
    </source>
</evidence>
<protein>
    <submittedName>
        <fullName evidence="1">Uncharacterized protein</fullName>
    </submittedName>
</protein>
<gene>
    <name evidence="1" type="ORF">L6452_07363</name>
</gene>
<reference evidence="1 2" key="2">
    <citation type="journal article" date="2022" name="Mol. Ecol. Resour.">
        <title>The genomes of chicory, endive, great burdock and yacon provide insights into Asteraceae paleo-polyploidization history and plant inulin production.</title>
        <authorList>
            <person name="Fan W."/>
            <person name="Wang S."/>
            <person name="Wang H."/>
            <person name="Wang A."/>
            <person name="Jiang F."/>
            <person name="Liu H."/>
            <person name="Zhao H."/>
            <person name="Xu D."/>
            <person name="Zhang Y."/>
        </authorList>
    </citation>
    <scope>NUCLEOTIDE SEQUENCE [LARGE SCALE GENOMIC DNA]</scope>
    <source>
        <strain evidence="2">cv. Niubang</strain>
    </source>
</reference>
<sequence>MAVVVVGLELEMTFEMRRKGWRFLGLEEMGRVKRRRKVVRGWWNRVGVVEMEGFGVVAAAIVERFLGWSVFFWLKIEGMMVRPSVENAPIVDTKHSTLLIPKMNGITLVPNLLKLPLQVSLIGLVFRPTKQDPNLVPINGIKCHRGKTVKLKPGLPSAMVFLNK</sequence>
<keyword evidence="2" id="KW-1185">Reference proteome</keyword>
<dbReference type="Proteomes" id="UP001055879">
    <property type="component" value="Linkage Group LG02"/>
</dbReference>
<comment type="caution">
    <text evidence="1">The sequence shown here is derived from an EMBL/GenBank/DDBJ whole genome shotgun (WGS) entry which is preliminary data.</text>
</comment>